<evidence type="ECO:0000256" key="1">
    <source>
        <dbReference type="SAM" id="MobiDB-lite"/>
    </source>
</evidence>
<feature type="region of interest" description="Disordered" evidence="1">
    <location>
        <begin position="89"/>
        <end position="265"/>
    </location>
</feature>
<organism evidence="2 3">
    <name type="scientific">Iris pallida</name>
    <name type="common">Sweet iris</name>
    <dbReference type="NCBI Taxonomy" id="29817"/>
    <lineage>
        <taxon>Eukaryota</taxon>
        <taxon>Viridiplantae</taxon>
        <taxon>Streptophyta</taxon>
        <taxon>Embryophyta</taxon>
        <taxon>Tracheophyta</taxon>
        <taxon>Spermatophyta</taxon>
        <taxon>Magnoliopsida</taxon>
        <taxon>Liliopsida</taxon>
        <taxon>Asparagales</taxon>
        <taxon>Iridaceae</taxon>
        <taxon>Iridoideae</taxon>
        <taxon>Irideae</taxon>
        <taxon>Iris</taxon>
    </lineage>
</organism>
<name>A0AAX6EPK4_IRIPA</name>
<dbReference type="Proteomes" id="UP001140949">
    <property type="component" value="Unassembled WGS sequence"/>
</dbReference>
<feature type="compositionally biased region" description="Low complexity" evidence="1">
    <location>
        <begin position="36"/>
        <end position="48"/>
    </location>
</feature>
<reference evidence="2" key="1">
    <citation type="journal article" date="2023" name="GigaByte">
        <title>Genome assembly of the bearded iris, Iris pallida Lam.</title>
        <authorList>
            <person name="Bruccoleri R.E."/>
            <person name="Oakeley E.J."/>
            <person name="Faust A.M.E."/>
            <person name="Altorfer M."/>
            <person name="Dessus-Babus S."/>
            <person name="Burckhardt D."/>
            <person name="Oertli M."/>
            <person name="Naumann U."/>
            <person name="Petersen F."/>
            <person name="Wong J."/>
        </authorList>
    </citation>
    <scope>NUCLEOTIDE SEQUENCE</scope>
    <source>
        <strain evidence="2">GSM-AAB239-AS_SAM_17_03QT</strain>
    </source>
</reference>
<feature type="compositionally biased region" description="Basic residues" evidence="1">
    <location>
        <begin position="123"/>
        <end position="135"/>
    </location>
</feature>
<feature type="compositionally biased region" description="Low complexity" evidence="1">
    <location>
        <begin position="247"/>
        <end position="265"/>
    </location>
</feature>
<sequence>MLGCNTQNKPHKPSPPPCSLRLPQHRIPPPPHHSHLPIPISIDQSSSPPRKHPIHRTATHRRYARVYHVSRVRPQVSVSVSTYIRKKTAKPKTILHPRKTNLAAEPSRTSSSWEARQCDPPPCRRRPKTYLRPRVRRADGRSPPSVSLRSPVRHLVRPPPGMAYRFAASSHTPAPSVQSSPPWGAISVETPMSAPSTEALAGLRADEARSAAVASRCRPRERRPRTAPSHEHHRGPAPEAVTPLAGTRTPPSASFSPAPTTDHPA</sequence>
<accession>A0AAX6EPK4</accession>
<dbReference type="AlphaFoldDB" id="A0AAX6EPK4"/>
<feature type="compositionally biased region" description="Basic residues" evidence="1">
    <location>
        <begin position="49"/>
        <end position="59"/>
    </location>
</feature>
<feature type="compositionally biased region" description="Basic residues" evidence="1">
    <location>
        <begin position="217"/>
        <end position="227"/>
    </location>
</feature>
<feature type="compositionally biased region" description="Low complexity" evidence="1">
    <location>
        <begin position="141"/>
        <end position="150"/>
    </location>
</feature>
<keyword evidence="3" id="KW-1185">Reference proteome</keyword>
<reference evidence="2" key="2">
    <citation type="submission" date="2023-04" db="EMBL/GenBank/DDBJ databases">
        <authorList>
            <person name="Bruccoleri R.E."/>
            <person name="Oakeley E.J."/>
            <person name="Faust A.-M."/>
            <person name="Dessus-Babus S."/>
            <person name="Altorfer M."/>
            <person name="Burckhardt D."/>
            <person name="Oertli M."/>
            <person name="Naumann U."/>
            <person name="Petersen F."/>
            <person name="Wong J."/>
        </authorList>
    </citation>
    <scope>NUCLEOTIDE SEQUENCE</scope>
    <source>
        <strain evidence="2">GSM-AAB239-AS_SAM_17_03QT</strain>
        <tissue evidence="2">Leaf</tissue>
    </source>
</reference>
<proteinExistence type="predicted"/>
<feature type="compositionally biased region" description="Basic residues" evidence="1">
    <location>
        <begin position="89"/>
        <end position="99"/>
    </location>
</feature>
<feature type="region of interest" description="Disordered" evidence="1">
    <location>
        <begin position="1"/>
        <end position="59"/>
    </location>
</feature>
<protein>
    <submittedName>
        <fullName evidence="2">Pollen-specific leucine-rich repeat extensin-like protein 3</fullName>
    </submittedName>
</protein>
<feature type="compositionally biased region" description="Polar residues" evidence="1">
    <location>
        <begin position="169"/>
        <end position="181"/>
    </location>
</feature>
<evidence type="ECO:0000313" key="3">
    <source>
        <dbReference type="Proteomes" id="UP001140949"/>
    </source>
</evidence>
<gene>
    <name evidence="2" type="ORF">M6B38_177535</name>
</gene>
<evidence type="ECO:0000313" key="2">
    <source>
        <dbReference type="EMBL" id="KAJ6806006.1"/>
    </source>
</evidence>
<comment type="caution">
    <text evidence="2">The sequence shown here is derived from an EMBL/GenBank/DDBJ whole genome shotgun (WGS) entry which is preliminary data.</text>
</comment>
<dbReference type="EMBL" id="JANAVB010035019">
    <property type="protein sequence ID" value="KAJ6806006.1"/>
    <property type="molecule type" value="Genomic_DNA"/>
</dbReference>